<name>A0A8J7M8X3_9RHOB</name>
<gene>
    <name evidence="7" type="ORF">H0I76_16585</name>
</gene>
<evidence type="ECO:0000313" key="8">
    <source>
        <dbReference type="Proteomes" id="UP000655420"/>
    </source>
</evidence>
<dbReference type="PRINTS" id="PR00719">
    <property type="entry name" value="LMWPTPASE"/>
</dbReference>
<dbReference type="Pfam" id="PF01451">
    <property type="entry name" value="LMWPc"/>
    <property type="match status" value="1"/>
</dbReference>
<dbReference type="InterPro" id="IPR017867">
    <property type="entry name" value="Tyr_phospatase_low_mol_wt"/>
</dbReference>
<evidence type="ECO:0000256" key="2">
    <source>
        <dbReference type="ARBA" id="ARBA00013064"/>
    </source>
</evidence>
<dbReference type="RefSeq" id="WP_200612365.1">
    <property type="nucleotide sequence ID" value="NZ_JAEHHL010000010.1"/>
</dbReference>
<dbReference type="CDD" id="cd16343">
    <property type="entry name" value="LMWPTP"/>
    <property type="match status" value="1"/>
</dbReference>
<feature type="domain" description="Phosphotyrosine protein phosphatase I" evidence="6">
    <location>
        <begin position="3"/>
        <end position="145"/>
    </location>
</feature>
<comment type="similarity">
    <text evidence="1">Belongs to the low molecular weight phosphotyrosine protein phosphatase family.</text>
</comment>
<evidence type="ECO:0000256" key="5">
    <source>
        <dbReference type="PIRSR" id="PIRSR617867-1"/>
    </source>
</evidence>
<dbReference type="Gene3D" id="3.40.50.2300">
    <property type="match status" value="1"/>
</dbReference>
<comment type="caution">
    <text evidence="7">The sequence shown here is derived from an EMBL/GenBank/DDBJ whole genome shotgun (WGS) entry which is preliminary data.</text>
</comment>
<reference evidence="7" key="1">
    <citation type="submission" date="2020-12" db="EMBL/GenBank/DDBJ databases">
        <title>Bacterial taxonomy.</title>
        <authorList>
            <person name="Pan X."/>
        </authorList>
    </citation>
    <scope>NUCLEOTIDE SEQUENCE</scope>
    <source>
        <strain evidence="7">M0105</strain>
    </source>
</reference>
<sequence>MTRRILCVCHGNTCRSPMAQGVLEALAREAGLPVEVDSAGTAPRGSGVPPDPRALTAAAARGYDIAAQRTRAVAAGDFARFDLVLAMDRATLDALARLRPPGPGTAPRLLDPQGRDIADPFAGGPADYARALDLIEAAARDLIAELAPAPGQA</sequence>
<evidence type="ECO:0000259" key="6">
    <source>
        <dbReference type="SMART" id="SM00226"/>
    </source>
</evidence>
<evidence type="ECO:0000313" key="7">
    <source>
        <dbReference type="EMBL" id="MBK0400819.1"/>
    </source>
</evidence>
<feature type="active site" description="Proton donor" evidence="5">
    <location>
        <position position="119"/>
    </location>
</feature>
<accession>A0A8J7M8X3</accession>
<keyword evidence="8" id="KW-1185">Reference proteome</keyword>
<dbReference type="AlphaFoldDB" id="A0A8J7M8X3"/>
<dbReference type="EC" id="3.1.3.48" evidence="2"/>
<feature type="active site" description="Nucleophile" evidence="5">
    <location>
        <position position="9"/>
    </location>
</feature>
<evidence type="ECO:0000256" key="3">
    <source>
        <dbReference type="ARBA" id="ARBA00022801"/>
    </source>
</evidence>
<evidence type="ECO:0000256" key="4">
    <source>
        <dbReference type="ARBA" id="ARBA00022912"/>
    </source>
</evidence>
<dbReference type="PANTHER" id="PTHR11717:SF7">
    <property type="entry name" value="LOW MOLECULAR WEIGHT PHOSPHOTYROSINE PROTEIN PHOSPHATASE"/>
    <property type="match status" value="1"/>
</dbReference>
<dbReference type="SMART" id="SM00226">
    <property type="entry name" value="LMWPc"/>
    <property type="match status" value="1"/>
</dbReference>
<dbReference type="EMBL" id="JAEHHL010000010">
    <property type="protein sequence ID" value="MBK0400819.1"/>
    <property type="molecule type" value="Genomic_DNA"/>
</dbReference>
<dbReference type="InterPro" id="IPR050438">
    <property type="entry name" value="LMW_PTPase"/>
</dbReference>
<keyword evidence="4" id="KW-0904">Protein phosphatase</keyword>
<protein>
    <recommendedName>
        <fullName evidence="2">protein-tyrosine-phosphatase</fullName>
        <ecNumber evidence="2">3.1.3.48</ecNumber>
    </recommendedName>
</protein>
<dbReference type="PANTHER" id="PTHR11717">
    <property type="entry name" value="LOW MOLECULAR WEIGHT PROTEIN TYROSINE PHOSPHATASE"/>
    <property type="match status" value="1"/>
</dbReference>
<dbReference type="Proteomes" id="UP000655420">
    <property type="component" value="Unassembled WGS sequence"/>
</dbReference>
<evidence type="ECO:0000256" key="1">
    <source>
        <dbReference type="ARBA" id="ARBA00011063"/>
    </source>
</evidence>
<keyword evidence="3" id="KW-0378">Hydrolase</keyword>
<dbReference type="SUPFAM" id="SSF52788">
    <property type="entry name" value="Phosphotyrosine protein phosphatases I"/>
    <property type="match status" value="1"/>
</dbReference>
<dbReference type="InterPro" id="IPR023485">
    <property type="entry name" value="Ptyr_pPase"/>
</dbReference>
<dbReference type="GO" id="GO:0004725">
    <property type="term" value="F:protein tyrosine phosphatase activity"/>
    <property type="evidence" value="ECO:0007669"/>
    <property type="project" value="UniProtKB-EC"/>
</dbReference>
<feature type="active site" evidence="5">
    <location>
        <position position="15"/>
    </location>
</feature>
<organism evidence="7 8">
    <name type="scientific">Thermohalobaculum xanthum</name>
    <dbReference type="NCBI Taxonomy" id="2753746"/>
    <lineage>
        <taxon>Bacteria</taxon>
        <taxon>Pseudomonadati</taxon>
        <taxon>Pseudomonadota</taxon>
        <taxon>Alphaproteobacteria</taxon>
        <taxon>Rhodobacterales</taxon>
        <taxon>Paracoccaceae</taxon>
        <taxon>Thermohalobaculum</taxon>
    </lineage>
</organism>
<dbReference type="InterPro" id="IPR036196">
    <property type="entry name" value="Ptyr_pPase_sf"/>
</dbReference>
<proteinExistence type="inferred from homology"/>